<dbReference type="Pfam" id="PF12848">
    <property type="entry name" value="ABC_tran_Xtn"/>
    <property type="match status" value="1"/>
</dbReference>
<comment type="similarity">
    <text evidence="1">Belongs to the ABC transporter superfamily.</text>
</comment>
<dbReference type="GO" id="GO:0016887">
    <property type="term" value="F:ATP hydrolysis activity"/>
    <property type="evidence" value="ECO:0007669"/>
    <property type="project" value="InterPro"/>
</dbReference>
<dbReference type="PROSITE" id="PS00211">
    <property type="entry name" value="ABC_TRANSPORTER_1"/>
    <property type="match status" value="2"/>
</dbReference>
<dbReference type="SMART" id="SM00382">
    <property type="entry name" value="AAA"/>
    <property type="match status" value="2"/>
</dbReference>
<evidence type="ECO:0000256" key="4">
    <source>
        <dbReference type="ARBA" id="ARBA00022840"/>
    </source>
</evidence>
<dbReference type="RefSeq" id="WP_013419296.1">
    <property type="nucleotide sequence ID" value="NC_014664.1"/>
</dbReference>
<dbReference type="EMBL" id="CP002292">
    <property type="protein sequence ID" value="ADP70900.1"/>
    <property type="molecule type" value="Genomic_DNA"/>
</dbReference>
<keyword evidence="4" id="KW-0067">ATP-binding</keyword>
<dbReference type="KEGG" id="rva:Rvan_1650"/>
<accession>E3I8J1</accession>
<dbReference type="PANTHER" id="PTHR19211:SF14">
    <property type="entry name" value="ATP-BINDING CASSETTE SUB-FAMILY F MEMBER 1"/>
    <property type="match status" value="1"/>
</dbReference>
<dbReference type="Gene3D" id="3.40.50.300">
    <property type="entry name" value="P-loop containing nucleotide triphosphate hydrolases"/>
    <property type="match status" value="2"/>
</dbReference>
<keyword evidence="5" id="KW-0175">Coiled coil</keyword>
<dbReference type="PROSITE" id="PS50893">
    <property type="entry name" value="ABC_TRANSPORTER_2"/>
    <property type="match status" value="2"/>
</dbReference>
<gene>
    <name evidence="8" type="ordered locus">Rvan_1650</name>
</gene>
<dbReference type="STRING" id="648757.Rvan_1650"/>
<keyword evidence="3" id="KW-0547">Nucleotide-binding</keyword>
<evidence type="ECO:0000256" key="2">
    <source>
        <dbReference type="ARBA" id="ARBA00022737"/>
    </source>
</evidence>
<dbReference type="Pfam" id="PF00005">
    <property type="entry name" value="ABC_tran"/>
    <property type="match status" value="2"/>
</dbReference>
<protein>
    <submittedName>
        <fullName evidence="8">ABC transporter related protein</fullName>
    </submittedName>
</protein>
<dbReference type="Proteomes" id="UP000001399">
    <property type="component" value="Chromosome"/>
</dbReference>
<keyword evidence="9" id="KW-1185">Reference proteome</keyword>
<evidence type="ECO:0000256" key="6">
    <source>
        <dbReference type="SAM" id="MobiDB-lite"/>
    </source>
</evidence>
<dbReference type="InterPro" id="IPR003439">
    <property type="entry name" value="ABC_transporter-like_ATP-bd"/>
</dbReference>
<name>E3I8J1_RHOVT</name>
<feature type="domain" description="ABC transporter" evidence="7">
    <location>
        <begin position="2"/>
        <end position="243"/>
    </location>
</feature>
<keyword evidence="2" id="KW-0677">Repeat</keyword>
<evidence type="ECO:0000313" key="8">
    <source>
        <dbReference type="EMBL" id="ADP70900.1"/>
    </source>
</evidence>
<feature type="coiled-coil region" evidence="5">
    <location>
        <begin position="558"/>
        <end position="585"/>
    </location>
</feature>
<evidence type="ECO:0000313" key="9">
    <source>
        <dbReference type="Proteomes" id="UP000001399"/>
    </source>
</evidence>
<dbReference type="FunFam" id="3.40.50.300:FF:000011">
    <property type="entry name" value="Putative ABC transporter ATP-binding component"/>
    <property type="match status" value="1"/>
</dbReference>
<dbReference type="InterPro" id="IPR027417">
    <property type="entry name" value="P-loop_NTPase"/>
</dbReference>
<reference evidence="9" key="1">
    <citation type="journal article" date="2011" name="J. Bacteriol.">
        <title>Genome sequences of eight morphologically diverse alphaproteobacteria.</title>
        <authorList>
            <consortium name="US DOE Joint Genome Institute"/>
            <person name="Brown P.J."/>
            <person name="Kysela D.T."/>
            <person name="Buechlein A."/>
            <person name="Hemmerich C."/>
            <person name="Brun Y.V."/>
        </authorList>
    </citation>
    <scope>NUCLEOTIDE SEQUENCE [LARGE SCALE GENOMIC DNA]</scope>
    <source>
        <strain evidence="9">ATCC 17100 / ATH 3.1.1 / DSM 162 / LMG 4299</strain>
    </source>
</reference>
<dbReference type="InterPro" id="IPR050611">
    <property type="entry name" value="ABCF"/>
</dbReference>
<evidence type="ECO:0000256" key="5">
    <source>
        <dbReference type="SAM" id="Coils"/>
    </source>
</evidence>
<dbReference type="HOGENOM" id="CLU_000604_36_0_5"/>
<proteinExistence type="inferred from homology"/>
<dbReference type="AlphaFoldDB" id="E3I8J1"/>
<dbReference type="OrthoDB" id="9808609at2"/>
<dbReference type="InterPro" id="IPR017871">
    <property type="entry name" value="ABC_transporter-like_CS"/>
</dbReference>
<evidence type="ECO:0000259" key="7">
    <source>
        <dbReference type="PROSITE" id="PS50893"/>
    </source>
</evidence>
<dbReference type="InterPro" id="IPR032781">
    <property type="entry name" value="ABC_tran_Xtn"/>
</dbReference>
<feature type="region of interest" description="Disordered" evidence="6">
    <location>
        <begin position="522"/>
        <end position="558"/>
    </location>
</feature>
<evidence type="ECO:0000256" key="3">
    <source>
        <dbReference type="ARBA" id="ARBA00022741"/>
    </source>
</evidence>
<evidence type="ECO:0000256" key="1">
    <source>
        <dbReference type="ARBA" id="ARBA00005417"/>
    </source>
</evidence>
<dbReference type="eggNOG" id="COG0488">
    <property type="taxonomic scope" value="Bacteria"/>
</dbReference>
<dbReference type="SUPFAM" id="SSF52540">
    <property type="entry name" value="P-loop containing nucleoside triphosphate hydrolases"/>
    <property type="match status" value="2"/>
</dbReference>
<feature type="domain" description="ABC transporter" evidence="7">
    <location>
        <begin position="311"/>
        <end position="526"/>
    </location>
</feature>
<dbReference type="PANTHER" id="PTHR19211">
    <property type="entry name" value="ATP-BINDING TRANSPORT PROTEIN-RELATED"/>
    <property type="match status" value="1"/>
</dbReference>
<feature type="compositionally biased region" description="Basic and acidic residues" evidence="6">
    <location>
        <begin position="536"/>
        <end position="557"/>
    </location>
</feature>
<dbReference type="CDD" id="cd03221">
    <property type="entry name" value="ABCF_EF-3"/>
    <property type="match status" value="2"/>
</dbReference>
<organism evidence="8 9">
    <name type="scientific">Rhodomicrobium vannielii (strain ATCC 17100 / DSM 162 / LMG 4299 / NCIMB 10020 / ATH 3.1.1)</name>
    <dbReference type="NCBI Taxonomy" id="648757"/>
    <lineage>
        <taxon>Bacteria</taxon>
        <taxon>Pseudomonadati</taxon>
        <taxon>Pseudomonadota</taxon>
        <taxon>Alphaproteobacteria</taxon>
        <taxon>Hyphomicrobiales</taxon>
        <taxon>Hyphomicrobiaceae</taxon>
        <taxon>Rhodomicrobium</taxon>
    </lineage>
</organism>
<sequence>MLHINELSYRIEGRPLFENATAAIPEGHKVGLVGRNGTGKTTLLRLIAGEIAPDGGTIGLPRNARLAHVSQEAPGGPETLLDTVLAAHTELAALTAEAETAHDPHRISEIHTRLADLDAHSAPSRAARILSGLGFDEAAQQRSCSEFSGGWRMRVALAGALFAAPDILLLDEPTNYLDLEGVLWLEDFIASYPYTVLIVSHDRDLLNNAVDSILHLTEKRLSLYSGGYDRFEETRREQQRLQLKLKKSQDDQRRHMEAFVERFRAKATKAKQAQSRLKALAKLQPIAAEVDSQVVPFRFPSPERPLGNPLIRIESASVGYDPERPILRGVTLRLDADDRVGLLGANGNGKSTLAKLLCGKLAPMDGQRRASNKLDYGYFAQHQLDELRPKLSAYDHIAELMPDATESQKRAKVASIGFGSDKADTASEKLSGGEKARLLFALATFHAPHLLILDEPTNHLDVDSREELIHALNDYEGAVILISHDRHLLEATVDRLWVVRNGTVAPYDGDLESYRAESLAAARQAAKTGSGSGGDRPAEAKKSREEERRQTAQRRAELAPLKKQMTDLEKRVHDLQKKMATIDARLADHTLYEREPDKARALTLDRAALLKDLKTAEDAWFEASLAYEEAAVDV</sequence>
<dbReference type="InterPro" id="IPR003593">
    <property type="entry name" value="AAA+_ATPase"/>
</dbReference>
<dbReference type="GO" id="GO:0005524">
    <property type="term" value="F:ATP binding"/>
    <property type="evidence" value="ECO:0007669"/>
    <property type="project" value="UniProtKB-KW"/>
</dbReference>